<evidence type="ECO:0000313" key="4">
    <source>
        <dbReference type="Proteomes" id="UP001156682"/>
    </source>
</evidence>
<evidence type="ECO:0000256" key="2">
    <source>
        <dbReference type="HAMAP-Rule" id="MF_00758"/>
    </source>
</evidence>
<dbReference type="HAMAP" id="MF_00758">
    <property type="entry name" value="UPF0301"/>
    <property type="match status" value="1"/>
</dbReference>
<dbReference type="InterPro" id="IPR003774">
    <property type="entry name" value="AlgH-like"/>
</dbReference>
<dbReference type="Proteomes" id="UP001156682">
    <property type="component" value="Unassembled WGS sequence"/>
</dbReference>
<proteinExistence type="inferred from homology"/>
<dbReference type="PANTHER" id="PTHR30327">
    <property type="entry name" value="UNCHARACTERIZED PROTEIN YQGE"/>
    <property type="match status" value="1"/>
</dbReference>
<comment type="caution">
    <text evidence="3">The sequence shown here is derived from an EMBL/GenBank/DDBJ whole genome shotgun (WGS) entry which is preliminary data.</text>
</comment>
<evidence type="ECO:0000313" key="3">
    <source>
        <dbReference type="EMBL" id="GLR64879.1"/>
    </source>
</evidence>
<dbReference type="Pfam" id="PF02622">
    <property type="entry name" value="DUF179"/>
    <property type="match status" value="1"/>
</dbReference>
<reference evidence="4" key="1">
    <citation type="journal article" date="2019" name="Int. J. Syst. Evol. Microbiol.">
        <title>The Global Catalogue of Microorganisms (GCM) 10K type strain sequencing project: providing services to taxonomists for standard genome sequencing and annotation.</title>
        <authorList>
            <consortium name="The Broad Institute Genomics Platform"/>
            <consortium name="The Broad Institute Genome Sequencing Center for Infectious Disease"/>
            <person name="Wu L."/>
            <person name="Ma J."/>
        </authorList>
    </citation>
    <scope>NUCLEOTIDE SEQUENCE [LARGE SCALE GENOMIC DNA]</scope>
    <source>
        <strain evidence="4">NBRC 100033</strain>
    </source>
</reference>
<dbReference type="NCBIfam" id="NF001266">
    <property type="entry name" value="PRK00228.1-1"/>
    <property type="match status" value="1"/>
</dbReference>
<organism evidence="3 4">
    <name type="scientific">Marinospirillum insulare</name>
    <dbReference type="NCBI Taxonomy" id="217169"/>
    <lineage>
        <taxon>Bacteria</taxon>
        <taxon>Pseudomonadati</taxon>
        <taxon>Pseudomonadota</taxon>
        <taxon>Gammaproteobacteria</taxon>
        <taxon>Oceanospirillales</taxon>
        <taxon>Oceanospirillaceae</taxon>
        <taxon>Marinospirillum</taxon>
    </lineage>
</organism>
<accession>A0ABQ5ZY09</accession>
<dbReference type="EMBL" id="BSOR01000039">
    <property type="protein sequence ID" value="GLR64879.1"/>
    <property type="molecule type" value="Genomic_DNA"/>
</dbReference>
<dbReference type="Gene3D" id="3.40.1740.10">
    <property type="entry name" value="VC0467-like"/>
    <property type="match status" value="1"/>
</dbReference>
<protein>
    <recommendedName>
        <fullName evidence="2">UPF0301 protein GCM10007878_23170</fullName>
    </recommendedName>
</protein>
<sequence length="184" mass="20002">MNTLRDHFLLAMPQLKDPHFGGSLTYLCEQNDQGALGLIINKPLPLTFAELMEQMDIEVTSTTHLTQQVYRGGPVHVDRGFVLHTGSSDWKASLPISDQLNLTTSLDILEALAKGEGPEHFLIALGCAGWEAGQLEQELLDNAWLTCPATEHLLFETPAEDRLTAAATSLGINLDLMTGQAGHA</sequence>
<gene>
    <name evidence="3" type="primary">algH</name>
    <name evidence="3" type="ORF">GCM10007878_23170</name>
</gene>
<name>A0ABQ5ZY09_9GAMM</name>
<dbReference type="RefSeq" id="WP_027850516.1">
    <property type="nucleotide sequence ID" value="NZ_BSOR01000039.1"/>
</dbReference>
<dbReference type="SUPFAM" id="SSF143456">
    <property type="entry name" value="VC0467-like"/>
    <property type="match status" value="1"/>
</dbReference>
<keyword evidence="4" id="KW-1185">Reference proteome</keyword>
<dbReference type="PANTHER" id="PTHR30327:SF1">
    <property type="entry name" value="UPF0301 PROTEIN YQGE"/>
    <property type="match status" value="1"/>
</dbReference>
<comment type="similarity">
    <text evidence="1 2">Belongs to the UPF0301 (AlgH) family.</text>
</comment>
<evidence type="ECO:0000256" key="1">
    <source>
        <dbReference type="ARBA" id="ARBA00009600"/>
    </source>
</evidence>